<dbReference type="OrthoDB" id="3554345at2759"/>
<keyword evidence="2" id="KW-1185">Reference proteome</keyword>
<dbReference type="EMBL" id="FJOG01000021">
    <property type="protein sequence ID" value="CZR62659.1"/>
    <property type="molecule type" value="Genomic_DNA"/>
</dbReference>
<evidence type="ECO:0000313" key="1">
    <source>
        <dbReference type="EMBL" id="CZR62659.1"/>
    </source>
</evidence>
<reference evidence="1 2" key="1">
    <citation type="submission" date="2016-03" db="EMBL/GenBank/DDBJ databases">
        <authorList>
            <person name="Ploux O."/>
        </authorList>
    </citation>
    <scope>NUCLEOTIDE SEQUENCE [LARGE SCALE GENOMIC DNA]</scope>
    <source>
        <strain evidence="1 2">UAMH 11012</strain>
    </source>
</reference>
<dbReference type="Proteomes" id="UP000184330">
    <property type="component" value="Unassembled WGS sequence"/>
</dbReference>
<organism evidence="1 2">
    <name type="scientific">Phialocephala subalpina</name>
    <dbReference type="NCBI Taxonomy" id="576137"/>
    <lineage>
        <taxon>Eukaryota</taxon>
        <taxon>Fungi</taxon>
        <taxon>Dikarya</taxon>
        <taxon>Ascomycota</taxon>
        <taxon>Pezizomycotina</taxon>
        <taxon>Leotiomycetes</taxon>
        <taxon>Helotiales</taxon>
        <taxon>Mollisiaceae</taxon>
        <taxon>Phialocephala</taxon>
        <taxon>Phialocephala fortinii species complex</taxon>
    </lineage>
</organism>
<name>A0A1L7XCA2_9HELO</name>
<dbReference type="AlphaFoldDB" id="A0A1L7XCA2"/>
<gene>
    <name evidence="1" type="ORF">PAC_12556</name>
</gene>
<protein>
    <submittedName>
        <fullName evidence="1">Uncharacterized protein</fullName>
    </submittedName>
</protein>
<sequence length="430" mass="47066">MALIPPIPWVMGVPCVNHGLRTFELIPDIMRGVAGQPTHGIYPILRMPVYKTYAQHAANRTAINAEFAVCGCQGAIAAWARFNIAWATINGGPGPALIGGTKAFNDAFELGPANVPPVFAGLPGEPPLIHRTVGNWGPFFPPDTFDFVKSRTHQIWRKLNPISFYPKHMHNSFWHALSFAIWQDEKYWAQIKARVARYAQEILTPPWGPGVHPRAVDYQNLNAYALVRAAAVGAAAPMYPVAHLHNQLAPDGGLLGAVLGDRASSELWQIVADALRIELLVIIAQPLPTDPQKLIVPRGQHNAKQVFLYLEIDGEYRAAEPASRDPGSYRFEWFKDVEHNIPARTAAQALTWAVKIDLADEKRSPFTIVDTWERPIGVPPMPAGAAVPPAAILGAYAPPFVPPNPIVVDPISSVATDAQAFTYLNSGHWC</sequence>
<accession>A0A1L7XCA2</accession>
<proteinExistence type="predicted"/>
<evidence type="ECO:0000313" key="2">
    <source>
        <dbReference type="Proteomes" id="UP000184330"/>
    </source>
</evidence>